<proteinExistence type="predicted"/>
<protein>
    <submittedName>
        <fullName evidence="1">Uncharacterized protein</fullName>
    </submittedName>
</protein>
<reference evidence="1 2" key="1">
    <citation type="submission" date="2024-09" db="EMBL/GenBank/DDBJ databases">
        <title>Rethinking Asexuality: The Enigmatic Case of Functional Sexual Genes in Lepraria (Stereocaulaceae).</title>
        <authorList>
            <person name="Doellman M."/>
            <person name="Sun Y."/>
            <person name="Barcenas-Pena A."/>
            <person name="Lumbsch H.T."/>
            <person name="Grewe F."/>
        </authorList>
    </citation>
    <scope>NUCLEOTIDE SEQUENCE [LARGE SCALE GENOMIC DNA]</scope>
    <source>
        <strain evidence="1 2">Mercado 3170</strain>
    </source>
</reference>
<accession>A0ABR4ABU1</accession>
<keyword evidence="2" id="KW-1185">Reference proteome</keyword>
<evidence type="ECO:0000313" key="1">
    <source>
        <dbReference type="EMBL" id="KAL2041957.1"/>
    </source>
</evidence>
<evidence type="ECO:0000313" key="2">
    <source>
        <dbReference type="Proteomes" id="UP001590950"/>
    </source>
</evidence>
<name>A0ABR4ABU1_9LECA</name>
<organism evidence="1 2">
    <name type="scientific">Stereocaulon virgatum</name>
    <dbReference type="NCBI Taxonomy" id="373712"/>
    <lineage>
        <taxon>Eukaryota</taxon>
        <taxon>Fungi</taxon>
        <taxon>Dikarya</taxon>
        <taxon>Ascomycota</taxon>
        <taxon>Pezizomycotina</taxon>
        <taxon>Lecanoromycetes</taxon>
        <taxon>OSLEUM clade</taxon>
        <taxon>Lecanoromycetidae</taxon>
        <taxon>Lecanorales</taxon>
        <taxon>Lecanorineae</taxon>
        <taxon>Stereocaulaceae</taxon>
        <taxon>Stereocaulon</taxon>
    </lineage>
</organism>
<dbReference type="Proteomes" id="UP001590950">
    <property type="component" value="Unassembled WGS sequence"/>
</dbReference>
<dbReference type="EMBL" id="JBEFKJ010000015">
    <property type="protein sequence ID" value="KAL2041957.1"/>
    <property type="molecule type" value="Genomic_DNA"/>
</dbReference>
<comment type="caution">
    <text evidence="1">The sequence shown here is derived from an EMBL/GenBank/DDBJ whole genome shotgun (WGS) entry which is preliminary data.</text>
</comment>
<sequence>MCIHRYIKYTCGHTLPKDPLAVGPPSCTKCAFVLAALHFYHDQPLYRSVEVELKRTIKMPKPCPPVFPTPLNTSTAAHELGGSKDKDLARKMHKSGANSKFITFVVNRATFTDLDSHRKIKKTAQADPLPPGFVSVFDELETYQNAPDRECNVEYQVIKCGCGYPSPTQKRCLAGWEAQDILMYRSGAWNRGPTVKTPAQGDLTLEEKLLITYALNPSVPPPVDVRNPIQVPLSAPLKELLTGIPPGLIMRASGASRPETPGSAW</sequence>
<gene>
    <name evidence="1" type="ORF">N7G274_005145</name>
</gene>